<dbReference type="Pfam" id="PF08486">
    <property type="entry name" value="SpoIID"/>
    <property type="match status" value="1"/>
</dbReference>
<reference evidence="2 3" key="1">
    <citation type="submission" date="2019-11" db="EMBL/GenBank/DDBJ databases">
        <authorList>
            <person name="Li J."/>
        </authorList>
    </citation>
    <scope>NUCLEOTIDE SEQUENCE [LARGE SCALE GENOMIC DNA]</scope>
    <source>
        <strain evidence="2 3">J4</strain>
    </source>
</reference>
<keyword evidence="3" id="KW-1185">Reference proteome</keyword>
<dbReference type="OrthoDB" id="9794671at2"/>
<dbReference type="PANTHER" id="PTHR30032:SF4">
    <property type="entry name" value="AMIDASE ENHANCER"/>
    <property type="match status" value="1"/>
</dbReference>
<evidence type="ECO:0000313" key="2">
    <source>
        <dbReference type="EMBL" id="MRG85607.1"/>
    </source>
</evidence>
<dbReference type="InterPro" id="IPR013693">
    <property type="entry name" value="SpoIID/LytB_N"/>
</dbReference>
<name>A0A6G1X3T5_9BACI</name>
<dbReference type="NCBIfam" id="TIGR02669">
    <property type="entry name" value="SpoIID_LytB"/>
    <property type="match status" value="1"/>
</dbReference>
<sequence>MVSVKLVNYIQNTSEMNIKLKGDYLTLSPTLKLKEGVKYKLIVKQGELYIKDSSGRKKIPGSFTLIPESYDQNLIYINDRPYQGAMDFTIENEKYIRPINQLHLEDYLKGVVPFEVFSEWDLEALKAQSLAARTYALMHLNGEQQMDDTIKFQVYGGFSTFERTNQAVEETKGEIITHNGKPIHAFYSASNGGHTESNGNAWGGSDISYYPIKPDPYDPKEPWEITLHKQQLPTEYFLFAWEFPGIWKHFEEKNKEITANIKSWLQSQGYQNTKILSIPHFSISNQQTESGRSINGSITIRFMYQLPGNFVLMDQISLDDVPLTKIRPMIGGSIFRSYLITSFDSSGSAYQMKGNGYGHGVGMSQWGAQQMARAGKSYKQIIQFYFPGTKISSVN</sequence>
<evidence type="ECO:0000259" key="1">
    <source>
        <dbReference type="Pfam" id="PF08486"/>
    </source>
</evidence>
<evidence type="ECO:0000313" key="3">
    <source>
        <dbReference type="Proteomes" id="UP000480185"/>
    </source>
</evidence>
<comment type="caution">
    <text evidence="2">The sequence shown here is derived from an EMBL/GenBank/DDBJ whole genome shotgun (WGS) entry which is preliminary data.</text>
</comment>
<proteinExistence type="predicted"/>
<dbReference type="PANTHER" id="PTHR30032">
    <property type="entry name" value="N-ACETYLMURAMOYL-L-ALANINE AMIDASE-RELATED"/>
    <property type="match status" value="1"/>
</dbReference>
<dbReference type="GO" id="GO:0030435">
    <property type="term" value="P:sporulation resulting in formation of a cellular spore"/>
    <property type="evidence" value="ECO:0007669"/>
    <property type="project" value="InterPro"/>
</dbReference>
<dbReference type="GO" id="GO:0030288">
    <property type="term" value="C:outer membrane-bounded periplasmic space"/>
    <property type="evidence" value="ECO:0007669"/>
    <property type="project" value="TreeGrafter"/>
</dbReference>
<organism evidence="2 3">
    <name type="scientific">Salinibacillus xinjiangensis</name>
    <dbReference type="NCBI Taxonomy" id="1229268"/>
    <lineage>
        <taxon>Bacteria</taxon>
        <taxon>Bacillati</taxon>
        <taxon>Bacillota</taxon>
        <taxon>Bacilli</taxon>
        <taxon>Bacillales</taxon>
        <taxon>Bacillaceae</taxon>
        <taxon>Salinibacillus</taxon>
    </lineage>
</organism>
<gene>
    <name evidence="2" type="ORF">GH754_04580</name>
</gene>
<dbReference type="InterPro" id="IPR051922">
    <property type="entry name" value="Bact_Sporulation_Assoc"/>
</dbReference>
<accession>A0A6G1X3T5</accession>
<dbReference type="AlphaFoldDB" id="A0A6G1X3T5"/>
<protein>
    <submittedName>
        <fullName evidence="2">SpoIID/LytB domain-containing protein</fullName>
    </submittedName>
</protein>
<feature type="domain" description="Sporulation stage II protein D amidase enhancer LytB N-terminal" evidence="1">
    <location>
        <begin position="94"/>
        <end position="178"/>
    </location>
</feature>
<dbReference type="EMBL" id="WJNH01000002">
    <property type="protein sequence ID" value="MRG85607.1"/>
    <property type="molecule type" value="Genomic_DNA"/>
</dbReference>
<dbReference type="InterPro" id="IPR013486">
    <property type="entry name" value="SpoIID/LytB"/>
</dbReference>
<dbReference type="Proteomes" id="UP000480185">
    <property type="component" value="Unassembled WGS sequence"/>
</dbReference>